<dbReference type="InterPro" id="IPR045865">
    <property type="entry name" value="ACT-like_dom_sf"/>
</dbReference>
<gene>
    <name evidence="2" type="ORF">UFOPK2228_00795</name>
</gene>
<dbReference type="InterPro" id="IPR019455">
    <property type="entry name" value="Acetolactate_synth_ssu_C"/>
</dbReference>
<dbReference type="AlphaFoldDB" id="A0A6J6L1F4"/>
<dbReference type="PANTHER" id="PTHR30239">
    <property type="entry name" value="ACETOLACTATE SYNTHASE SMALL SUBUNIT"/>
    <property type="match status" value="1"/>
</dbReference>
<accession>A0A6J6L1F4</accession>
<dbReference type="GO" id="GO:1990610">
    <property type="term" value="F:acetolactate synthase regulator activity"/>
    <property type="evidence" value="ECO:0007669"/>
    <property type="project" value="InterPro"/>
</dbReference>
<evidence type="ECO:0000313" key="2">
    <source>
        <dbReference type="EMBL" id="CAB4654424.1"/>
    </source>
</evidence>
<feature type="domain" description="Acetolactate synthase small subunit C-terminal" evidence="1">
    <location>
        <begin position="1"/>
        <end position="69"/>
    </location>
</feature>
<organism evidence="2">
    <name type="scientific">freshwater metagenome</name>
    <dbReference type="NCBI Taxonomy" id="449393"/>
    <lineage>
        <taxon>unclassified sequences</taxon>
        <taxon>metagenomes</taxon>
        <taxon>ecological metagenomes</taxon>
    </lineage>
</organism>
<dbReference type="InterPro" id="IPR004789">
    <property type="entry name" value="Acetalactate_synth_ssu"/>
</dbReference>
<dbReference type="GO" id="GO:0003984">
    <property type="term" value="F:acetolactate synthase activity"/>
    <property type="evidence" value="ECO:0007669"/>
    <property type="project" value="TreeGrafter"/>
</dbReference>
<dbReference type="InterPro" id="IPR027271">
    <property type="entry name" value="Acetolactate_synth/TF_NikR_C"/>
</dbReference>
<name>A0A6J6L1F4_9ZZZZ</name>
<protein>
    <submittedName>
        <fullName evidence="2">Unannotated protein</fullName>
    </submittedName>
</protein>
<dbReference type="PANTHER" id="PTHR30239:SF0">
    <property type="entry name" value="ACETOLACTATE SYNTHASE SMALL SUBUNIT 1, CHLOROPLASTIC"/>
    <property type="match status" value="1"/>
</dbReference>
<dbReference type="GO" id="GO:0009097">
    <property type="term" value="P:isoleucine biosynthetic process"/>
    <property type="evidence" value="ECO:0007669"/>
    <property type="project" value="TreeGrafter"/>
</dbReference>
<evidence type="ECO:0000259" key="1">
    <source>
        <dbReference type="Pfam" id="PF10369"/>
    </source>
</evidence>
<dbReference type="Gene3D" id="3.30.70.1150">
    <property type="entry name" value="ACT-like. Chain A, domain 2"/>
    <property type="match status" value="1"/>
</dbReference>
<dbReference type="GO" id="GO:0005829">
    <property type="term" value="C:cytosol"/>
    <property type="evidence" value="ECO:0007669"/>
    <property type="project" value="TreeGrafter"/>
</dbReference>
<dbReference type="Pfam" id="PF10369">
    <property type="entry name" value="ALS_ss_C"/>
    <property type="match status" value="1"/>
</dbReference>
<dbReference type="SUPFAM" id="SSF55021">
    <property type="entry name" value="ACT-like"/>
    <property type="match status" value="1"/>
</dbReference>
<sequence length="95" mass="10217">MKISATSKNRFDVDAVLETYDAVIVDESAETLTIEATGDAAKISDLLNALERFGIRELAQSGLVGIERGNRSLAERTLSVQSIPTAESGQADYQN</sequence>
<reference evidence="2" key="1">
    <citation type="submission" date="2020-05" db="EMBL/GenBank/DDBJ databases">
        <authorList>
            <person name="Chiriac C."/>
            <person name="Salcher M."/>
            <person name="Ghai R."/>
            <person name="Kavagutti S V."/>
        </authorList>
    </citation>
    <scope>NUCLEOTIDE SEQUENCE</scope>
</reference>
<dbReference type="GO" id="GO:0009099">
    <property type="term" value="P:L-valine biosynthetic process"/>
    <property type="evidence" value="ECO:0007669"/>
    <property type="project" value="TreeGrafter"/>
</dbReference>
<dbReference type="EMBL" id="CAEZWF010000020">
    <property type="protein sequence ID" value="CAB4654424.1"/>
    <property type="molecule type" value="Genomic_DNA"/>
</dbReference>
<proteinExistence type="predicted"/>